<dbReference type="RefSeq" id="YP_009001612.1">
    <property type="nucleotide sequence ID" value="NC_023426.1"/>
</dbReference>
<sequence>MILFIYILLIIVFIFIYFLFKLYKNSFLPLFIPLQILRQGSESDVTEFIRLRENIVELNNRIADTRAELDSIQSEIRMFENQIDIQQSTINTLRNELLDIERILEEQQNITTRIFILKDTIKPLSVFLFLENYIKSYIYNKIKNDIVKLILLIKLKNNINTY</sequence>
<evidence type="ECO:0000313" key="3">
    <source>
        <dbReference type="EMBL" id="BAO49499.1"/>
    </source>
</evidence>
<keyword evidence="4" id="KW-1185">Reference proteome</keyword>
<feature type="coiled-coil region" evidence="1">
    <location>
        <begin position="48"/>
        <end position="110"/>
    </location>
</feature>
<organism evidence="3 4">
    <name type="scientific">Alphaentomopoxvirus acuprea</name>
    <dbReference type="NCBI Taxonomy" id="62099"/>
    <lineage>
        <taxon>Viruses</taxon>
        <taxon>Varidnaviria</taxon>
        <taxon>Bamfordvirae</taxon>
        <taxon>Nucleocytoviricota</taxon>
        <taxon>Pokkesviricetes</taxon>
        <taxon>Chitovirales</taxon>
        <taxon>Poxviridae</taxon>
        <taxon>Entomopoxvirinae</taxon>
        <taxon>Alphaentomopoxvirus</taxon>
    </lineage>
</organism>
<dbReference type="Proteomes" id="UP000174145">
    <property type="component" value="Segment"/>
</dbReference>
<dbReference type="GeneID" id="18263568"/>
<evidence type="ECO:0000256" key="2">
    <source>
        <dbReference type="SAM" id="Phobius"/>
    </source>
</evidence>
<protein>
    <submittedName>
        <fullName evidence="3">Uncharacterized protein</fullName>
    </submittedName>
</protein>
<feature type="transmembrane region" description="Helical" evidence="2">
    <location>
        <begin position="6"/>
        <end position="23"/>
    </location>
</feature>
<keyword evidence="2" id="KW-0472">Membrane</keyword>
<evidence type="ECO:0000256" key="1">
    <source>
        <dbReference type="SAM" id="Coils"/>
    </source>
</evidence>
<reference evidence="3 4" key="1">
    <citation type="journal article" date="2014" name="Virology">
        <title>The complete genome sequence of the Alphaentomopoxvirus Anomala cuprea entomopoxvirus, including its terminal hairpin loop sequences, suggests a potentially unique mode of apoptosis inhibition and mode of DNA replication.</title>
        <authorList>
            <person name="Mitsuhashi W."/>
            <person name="Miyamoto K."/>
            <person name="Wada S."/>
        </authorList>
    </citation>
    <scope>NUCLEOTIDE SEQUENCE [LARGE SCALE GENOMIC DNA]</scope>
    <source>
        <strain evidence="3">CV6M</strain>
    </source>
</reference>
<keyword evidence="2" id="KW-1133">Transmembrane helix</keyword>
<dbReference type="KEGG" id="vg:18263568"/>
<accession>W6JPL7</accession>
<name>W6JPL7_9POXV</name>
<proteinExistence type="predicted"/>
<keyword evidence="2" id="KW-0812">Transmembrane</keyword>
<dbReference type="EMBL" id="AP013055">
    <property type="protein sequence ID" value="BAO49499.1"/>
    <property type="molecule type" value="Genomic_DNA"/>
</dbReference>
<keyword evidence="1" id="KW-0175">Coiled coil</keyword>
<evidence type="ECO:0000313" key="4">
    <source>
        <dbReference type="Proteomes" id="UP000174145"/>
    </source>
</evidence>